<organism evidence="7 8">
    <name type="scientific">Torulaspora globosa</name>
    <dbReference type="NCBI Taxonomy" id="48254"/>
    <lineage>
        <taxon>Eukaryota</taxon>
        <taxon>Fungi</taxon>
        <taxon>Dikarya</taxon>
        <taxon>Ascomycota</taxon>
        <taxon>Saccharomycotina</taxon>
        <taxon>Saccharomycetes</taxon>
        <taxon>Saccharomycetales</taxon>
        <taxon>Saccharomycetaceae</taxon>
        <taxon>Torulaspora</taxon>
    </lineage>
</organism>
<dbReference type="PANTHER" id="PTHR13144">
    <property type="entry name" value="TEX261 PROTEIN"/>
    <property type="match status" value="1"/>
</dbReference>
<dbReference type="Pfam" id="PF04148">
    <property type="entry name" value="Erv26"/>
    <property type="match status" value="1"/>
</dbReference>
<dbReference type="GO" id="GO:0000139">
    <property type="term" value="C:Golgi membrane"/>
    <property type="evidence" value="ECO:0007669"/>
    <property type="project" value="TreeGrafter"/>
</dbReference>
<keyword evidence="4 6" id="KW-1133">Transmembrane helix</keyword>
<dbReference type="GeneID" id="59323359"/>
<evidence type="ECO:0000256" key="1">
    <source>
        <dbReference type="ARBA" id="ARBA00004141"/>
    </source>
</evidence>
<dbReference type="KEGG" id="tgb:HG536_0A00790"/>
<evidence type="ECO:0000313" key="7">
    <source>
        <dbReference type="EMBL" id="QLL30262.1"/>
    </source>
</evidence>
<feature type="transmembrane region" description="Helical" evidence="6">
    <location>
        <begin position="6"/>
        <end position="29"/>
    </location>
</feature>
<dbReference type="GO" id="GO:0006888">
    <property type="term" value="P:endoplasmic reticulum to Golgi vesicle-mediated transport"/>
    <property type="evidence" value="ECO:0007669"/>
    <property type="project" value="InterPro"/>
</dbReference>
<evidence type="ECO:0000256" key="3">
    <source>
        <dbReference type="ARBA" id="ARBA00022692"/>
    </source>
</evidence>
<evidence type="ECO:0000256" key="2">
    <source>
        <dbReference type="ARBA" id="ARBA00008096"/>
    </source>
</evidence>
<dbReference type="EMBL" id="CP059246">
    <property type="protein sequence ID" value="QLL30262.1"/>
    <property type="molecule type" value="Genomic_DNA"/>
</dbReference>
<keyword evidence="5 6" id="KW-0472">Membrane</keyword>
<dbReference type="Proteomes" id="UP000515788">
    <property type="component" value="Chromosome 1"/>
</dbReference>
<comment type="similarity">
    <text evidence="2">Belongs to the SVP26 family.</text>
</comment>
<evidence type="ECO:0008006" key="9">
    <source>
        <dbReference type="Google" id="ProtNLM"/>
    </source>
</evidence>
<keyword evidence="8" id="KW-1185">Reference proteome</keyword>
<feature type="transmembrane region" description="Helical" evidence="6">
    <location>
        <begin position="86"/>
        <end position="109"/>
    </location>
</feature>
<evidence type="ECO:0000256" key="5">
    <source>
        <dbReference type="ARBA" id="ARBA00023136"/>
    </source>
</evidence>
<name>A0A7G3Z9S6_9SACH</name>
<gene>
    <name evidence="7" type="ORF">HG536_0A00790</name>
</gene>
<dbReference type="PANTHER" id="PTHR13144:SF0">
    <property type="entry name" value="PROTEIN TEX261"/>
    <property type="match status" value="1"/>
</dbReference>
<dbReference type="RefSeq" id="XP_037136937.1">
    <property type="nucleotide sequence ID" value="XM_037281042.1"/>
</dbReference>
<reference evidence="7 8" key="1">
    <citation type="submission" date="2020-06" db="EMBL/GenBank/DDBJ databases">
        <title>The yeast mating-type switching endonuclease HO is a domesticated member of an unorthodox homing genetic element family.</title>
        <authorList>
            <person name="Coughlan A.Y."/>
            <person name="Lombardi L."/>
            <person name="Braun-Galleani S."/>
            <person name="Martos A.R."/>
            <person name="Galeote V."/>
            <person name="Bigey F."/>
            <person name="Dequin S."/>
            <person name="Byrne K.P."/>
            <person name="Wolfe K.H."/>
        </authorList>
    </citation>
    <scope>NUCLEOTIDE SEQUENCE [LARGE SCALE GENOMIC DNA]</scope>
    <source>
        <strain evidence="7 8">CBS764</strain>
    </source>
</reference>
<dbReference type="GO" id="GO:0030134">
    <property type="term" value="C:COPII-coated ER to Golgi transport vesicle"/>
    <property type="evidence" value="ECO:0007669"/>
    <property type="project" value="TreeGrafter"/>
</dbReference>
<dbReference type="GO" id="GO:0097020">
    <property type="term" value="F:COPII receptor activity"/>
    <property type="evidence" value="ECO:0007669"/>
    <property type="project" value="InterPro"/>
</dbReference>
<feature type="transmembrane region" description="Helical" evidence="6">
    <location>
        <begin position="49"/>
        <end position="74"/>
    </location>
</feature>
<evidence type="ECO:0000313" key="8">
    <source>
        <dbReference type="Proteomes" id="UP000515788"/>
    </source>
</evidence>
<evidence type="ECO:0000256" key="4">
    <source>
        <dbReference type="ARBA" id="ARBA00022989"/>
    </source>
</evidence>
<proteinExistence type="inferred from homology"/>
<dbReference type="InterPro" id="IPR007277">
    <property type="entry name" value="Svp26/Tex261"/>
</dbReference>
<dbReference type="OrthoDB" id="28257at2759"/>
<sequence>MFLQLISYVGAVLGFLFLTLSIASGLYYISEIVEEHTEATRRFITRAIYTIIATFVLLLLFDSFPFKLSIFSIISNAIYLQNLKTFPFISLTSPVFLLSSCCVVLNHYFWFKYFNDNEIPPQFRFDPNYIPRRRASFSEVASFFGICVWFIPFALFVSLSAGDYVLPTTTTGSSKKTDEQTGEAPRLRKRAVGLARVVINSLRQYVYSIARVFGYEIDPNRGSLIM</sequence>
<dbReference type="AlphaFoldDB" id="A0A7G3Z9S6"/>
<protein>
    <recommendedName>
        <fullName evidence="9">Protein SVP26</fullName>
    </recommendedName>
</protein>
<accession>A0A7G3Z9S6</accession>
<dbReference type="GO" id="GO:0005789">
    <property type="term" value="C:endoplasmic reticulum membrane"/>
    <property type="evidence" value="ECO:0007669"/>
    <property type="project" value="TreeGrafter"/>
</dbReference>
<comment type="subcellular location">
    <subcellularLocation>
        <location evidence="1">Membrane</location>
        <topology evidence="1">Multi-pass membrane protein</topology>
    </subcellularLocation>
</comment>
<keyword evidence="3 6" id="KW-0812">Transmembrane</keyword>
<evidence type="ECO:0000256" key="6">
    <source>
        <dbReference type="SAM" id="Phobius"/>
    </source>
</evidence>
<feature type="transmembrane region" description="Helical" evidence="6">
    <location>
        <begin position="140"/>
        <end position="161"/>
    </location>
</feature>